<keyword evidence="3" id="KW-1185">Reference proteome</keyword>
<dbReference type="EMBL" id="JARKIE010000031">
    <property type="protein sequence ID" value="KAJ7697242.1"/>
    <property type="molecule type" value="Genomic_DNA"/>
</dbReference>
<proteinExistence type="predicted"/>
<organism evidence="2 3">
    <name type="scientific">Mycena rosella</name>
    <name type="common">Pink bonnet</name>
    <name type="synonym">Agaricus rosellus</name>
    <dbReference type="NCBI Taxonomy" id="1033263"/>
    <lineage>
        <taxon>Eukaryota</taxon>
        <taxon>Fungi</taxon>
        <taxon>Dikarya</taxon>
        <taxon>Basidiomycota</taxon>
        <taxon>Agaricomycotina</taxon>
        <taxon>Agaricomycetes</taxon>
        <taxon>Agaricomycetidae</taxon>
        <taxon>Agaricales</taxon>
        <taxon>Marasmiineae</taxon>
        <taxon>Mycenaceae</taxon>
        <taxon>Mycena</taxon>
    </lineage>
</organism>
<dbReference type="AlphaFoldDB" id="A0AAD7GM12"/>
<comment type="caution">
    <text evidence="2">The sequence shown here is derived from an EMBL/GenBank/DDBJ whole genome shotgun (WGS) entry which is preliminary data.</text>
</comment>
<gene>
    <name evidence="2" type="ORF">B0H17DRAFT_1265817</name>
</gene>
<protein>
    <recommendedName>
        <fullName evidence="1">F-box domain-containing protein</fullName>
    </recommendedName>
</protein>
<feature type="domain" description="F-box" evidence="1">
    <location>
        <begin position="126"/>
        <end position="150"/>
    </location>
</feature>
<evidence type="ECO:0000313" key="3">
    <source>
        <dbReference type="Proteomes" id="UP001221757"/>
    </source>
</evidence>
<name>A0AAD7GM12_MYCRO</name>
<evidence type="ECO:0000259" key="1">
    <source>
        <dbReference type="Pfam" id="PF12937"/>
    </source>
</evidence>
<dbReference type="Pfam" id="PF12937">
    <property type="entry name" value="F-box-like"/>
    <property type="match status" value="1"/>
</dbReference>
<evidence type="ECO:0000313" key="2">
    <source>
        <dbReference type="EMBL" id="KAJ7697242.1"/>
    </source>
</evidence>
<sequence>MWFHVWIQSALNIRCFKKLSEGSKGDPLEHGCEMTWKTRAGNDVRNYSTVIVIISHSGTFRHGGSVDDVRLLFPFVLLPLLTNAALARPPLDKPLPPNAMHRALEILEIAETICGEVGHSLVPAARRDLASLAQVCRAFNDAALDRLWENQETLINILACMPSDLWEVLGSGPTRSVRARRAIASTDWDRAILYTRRVRAFTFQDYRWWADTIDADADT</sequence>
<dbReference type="InterPro" id="IPR001810">
    <property type="entry name" value="F-box_dom"/>
</dbReference>
<accession>A0AAD7GM12</accession>
<reference evidence="2" key="1">
    <citation type="submission" date="2023-03" db="EMBL/GenBank/DDBJ databases">
        <title>Massive genome expansion in bonnet fungi (Mycena s.s.) driven by repeated elements and novel gene families across ecological guilds.</title>
        <authorList>
            <consortium name="Lawrence Berkeley National Laboratory"/>
            <person name="Harder C.B."/>
            <person name="Miyauchi S."/>
            <person name="Viragh M."/>
            <person name="Kuo A."/>
            <person name="Thoen E."/>
            <person name="Andreopoulos B."/>
            <person name="Lu D."/>
            <person name="Skrede I."/>
            <person name="Drula E."/>
            <person name="Henrissat B."/>
            <person name="Morin E."/>
            <person name="Kohler A."/>
            <person name="Barry K."/>
            <person name="LaButti K."/>
            <person name="Morin E."/>
            <person name="Salamov A."/>
            <person name="Lipzen A."/>
            <person name="Mereny Z."/>
            <person name="Hegedus B."/>
            <person name="Baldrian P."/>
            <person name="Stursova M."/>
            <person name="Weitz H."/>
            <person name="Taylor A."/>
            <person name="Grigoriev I.V."/>
            <person name="Nagy L.G."/>
            <person name="Martin F."/>
            <person name="Kauserud H."/>
        </authorList>
    </citation>
    <scope>NUCLEOTIDE SEQUENCE</scope>
    <source>
        <strain evidence="2">CBHHK067</strain>
    </source>
</reference>
<dbReference type="Proteomes" id="UP001221757">
    <property type="component" value="Unassembled WGS sequence"/>
</dbReference>